<reference evidence="3" key="2">
    <citation type="submission" date="2023-04" db="EMBL/GenBank/DDBJ databases">
        <authorList>
            <person name="Bu L."/>
            <person name="Lu L."/>
            <person name="Laidemitt M.R."/>
            <person name="Zhang S.M."/>
            <person name="Mutuku M."/>
            <person name="Mkoji G."/>
            <person name="Steinauer M."/>
            <person name="Loker E.S."/>
        </authorList>
    </citation>
    <scope>NUCLEOTIDE SEQUENCE</scope>
    <source>
        <strain evidence="3">KasaAsao</strain>
        <tissue evidence="3">Whole Snail</tissue>
    </source>
</reference>
<feature type="chain" id="PRO_5041912595" evidence="2">
    <location>
        <begin position="22"/>
        <end position="545"/>
    </location>
</feature>
<name>A0AAD8C9Z3_BIOPF</name>
<keyword evidence="1" id="KW-0472">Membrane</keyword>
<dbReference type="EMBL" id="JASAOG010000003">
    <property type="protein sequence ID" value="KAK0069042.1"/>
    <property type="molecule type" value="Genomic_DNA"/>
</dbReference>
<evidence type="ECO:0000313" key="4">
    <source>
        <dbReference type="Proteomes" id="UP001233172"/>
    </source>
</evidence>
<reference evidence="3" key="1">
    <citation type="journal article" date="2023" name="PLoS Negl. Trop. Dis.">
        <title>A genome sequence for Biomphalaria pfeifferi, the major vector snail for the human-infecting parasite Schistosoma mansoni.</title>
        <authorList>
            <person name="Bu L."/>
            <person name="Lu L."/>
            <person name="Laidemitt M.R."/>
            <person name="Zhang S.M."/>
            <person name="Mutuku M."/>
            <person name="Mkoji G."/>
            <person name="Steinauer M."/>
            <person name="Loker E.S."/>
        </authorList>
    </citation>
    <scope>NUCLEOTIDE SEQUENCE</scope>
    <source>
        <strain evidence="3">KasaAsao</strain>
    </source>
</reference>
<gene>
    <name evidence="3" type="ORF">Bpfe_001224</name>
</gene>
<keyword evidence="4" id="KW-1185">Reference proteome</keyword>
<feature type="transmembrane region" description="Helical" evidence="1">
    <location>
        <begin position="370"/>
        <end position="392"/>
    </location>
</feature>
<organism evidence="3 4">
    <name type="scientific">Biomphalaria pfeifferi</name>
    <name type="common">Bloodfluke planorb</name>
    <name type="synonym">Freshwater snail</name>
    <dbReference type="NCBI Taxonomy" id="112525"/>
    <lineage>
        <taxon>Eukaryota</taxon>
        <taxon>Metazoa</taxon>
        <taxon>Spiralia</taxon>
        <taxon>Lophotrochozoa</taxon>
        <taxon>Mollusca</taxon>
        <taxon>Gastropoda</taxon>
        <taxon>Heterobranchia</taxon>
        <taxon>Euthyneura</taxon>
        <taxon>Panpulmonata</taxon>
        <taxon>Hygrophila</taxon>
        <taxon>Lymnaeoidea</taxon>
        <taxon>Planorbidae</taxon>
        <taxon>Biomphalaria</taxon>
    </lineage>
</organism>
<dbReference type="Proteomes" id="UP001233172">
    <property type="component" value="Unassembled WGS sequence"/>
</dbReference>
<keyword evidence="1" id="KW-0812">Transmembrane</keyword>
<protein>
    <submittedName>
        <fullName evidence="3">Uncharacterized protein</fullName>
    </submittedName>
</protein>
<comment type="caution">
    <text evidence="3">The sequence shown here is derived from an EMBL/GenBank/DDBJ whole genome shotgun (WGS) entry which is preliminary data.</text>
</comment>
<feature type="signal peptide" evidence="2">
    <location>
        <begin position="1"/>
        <end position="21"/>
    </location>
</feature>
<keyword evidence="1" id="KW-1133">Transmembrane helix</keyword>
<sequence length="545" mass="62553">MQFVRFVLCIVLCLFVYKIQASNDASHKSCALHKDYITQVEKVGTAVAYSICLPRTSKAGQSELNVTYNDVLIPRDMKTADVYFTSSTLDQHSNSLNFTLHIRNFTVYNFGNSTVKIFFGESLETDFTLVIKPPGEYSLKMYTQEQDENEVAVVCEANWFPKVIEIKNKLTNKVLATLNNSLNQVEKKTANYQKVLPSCRNEDVYVCLVTDFQNKVQHVEYINQRSYCAVKFCDGQTHSQSLSATIGESLNFSVCLNLSQDLIVNVLTKINNVSYNETQASSSNKSLILYFYINEMLESYIGDHTLRIFILDFSRDEELKQNIQFNVYDQYEYETNQPTIEIHELKKGTESKKVLPYEETDVNTEANAHVYLLGITASVLLVSILLYILILFKRALYKRRIPERDYKFEERYRNIKAKRETEREKVTGFKKETGYLNVTTAQLDFSHQLLHPDNTTWTVNEHVYTNSLALDSDLTGTSLGDISKSGRYVSSEGLIYVTVTNDGLLKRPLVLKKENSQENIIYASLNMNQTGKTSFGKHKQRKHLF</sequence>
<evidence type="ECO:0000313" key="3">
    <source>
        <dbReference type="EMBL" id="KAK0069042.1"/>
    </source>
</evidence>
<keyword evidence="2" id="KW-0732">Signal</keyword>
<evidence type="ECO:0000256" key="2">
    <source>
        <dbReference type="SAM" id="SignalP"/>
    </source>
</evidence>
<accession>A0AAD8C9Z3</accession>
<evidence type="ECO:0000256" key="1">
    <source>
        <dbReference type="SAM" id="Phobius"/>
    </source>
</evidence>
<dbReference type="AlphaFoldDB" id="A0AAD8C9Z3"/>
<proteinExistence type="predicted"/>